<dbReference type="PROSITE" id="PS00159">
    <property type="entry name" value="ALDOLASE_KDPG_KHG_1"/>
    <property type="match status" value="1"/>
</dbReference>
<proteinExistence type="inferred from homology"/>
<dbReference type="EC" id="4.1.2.14" evidence="5"/>
<comment type="catalytic activity">
    <reaction evidence="1">
        <text>2-dehydro-3-deoxy-6-phospho-D-gluconate = D-glyceraldehyde 3-phosphate + pyruvate</text>
        <dbReference type="Rhea" id="RHEA:17089"/>
        <dbReference type="ChEBI" id="CHEBI:15361"/>
        <dbReference type="ChEBI" id="CHEBI:57569"/>
        <dbReference type="ChEBI" id="CHEBI:59776"/>
        <dbReference type="EC" id="4.1.2.14"/>
    </reaction>
</comment>
<dbReference type="GO" id="GO:0008675">
    <property type="term" value="F:2-dehydro-3-deoxy-phosphogluconate aldolase activity"/>
    <property type="evidence" value="ECO:0007669"/>
    <property type="project" value="UniProtKB-EC"/>
</dbReference>
<name>A0A4Z0W9P5_9GAMM</name>
<dbReference type="RefSeq" id="WP_135483535.1">
    <property type="nucleotide sequence ID" value="NZ_SRMF01000004.1"/>
</dbReference>
<evidence type="ECO:0000313" key="10">
    <source>
        <dbReference type="Proteomes" id="UP000297475"/>
    </source>
</evidence>
<dbReference type="PROSITE" id="PS00160">
    <property type="entry name" value="ALDOLASE_KDPG_KHG_2"/>
    <property type="match status" value="1"/>
</dbReference>
<evidence type="ECO:0000256" key="8">
    <source>
        <dbReference type="ARBA" id="ARBA00023277"/>
    </source>
</evidence>
<evidence type="ECO:0000313" key="9">
    <source>
        <dbReference type="EMBL" id="TGG92863.1"/>
    </source>
</evidence>
<dbReference type="AlphaFoldDB" id="A0A4Z0W9P5"/>
<evidence type="ECO:0000256" key="3">
    <source>
        <dbReference type="ARBA" id="ARBA00006906"/>
    </source>
</evidence>
<comment type="pathway">
    <text evidence="2">Carbohydrate acid metabolism; 2-dehydro-3-deoxy-D-gluconate degradation; D-glyceraldehyde 3-phosphate and pyruvate from 2-dehydro-3-deoxy-D-gluconate: step 2/2.</text>
</comment>
<organism evidence="9 10">
    <name type="scientific">Natronospirillum operosum</name>
    <dbReference type="NCBI Taxonomy" id="2759953"/>
    <lineage>
        <taxon>Bacteria</taxon>
        <taxon>Pseudomonadati</taxon>
        <taxon>Pseudomonadota</taxon>
        <taxon>Gammaproteobacteria</taxon>
        <taxon>Oceanospirillales</taxon>
        <taxon>Natronospirillaceae</taxon>
        <taxon>Natronospirillum</taxon>
    </lineage>
</organism>
<evidence type="ECO:0000256" key="2">
    <source>
        <dbReference type="ARBA" id="ARBA00004736"/>
    </source>
</evidence>
<reference evidence="9 10" key="1">
    <citation type="submission" date="2019-04" db="EMBL/GenBank/DDBJ databases">
        <title>Natronospirillum operosus gen. nov., sp. nov., a haloalkaliphilic satellite isolated from decaying biomass of laboratory culture of cyanobacterium Geitlerinema sp. and proposal of Natronospirillaceae fam. nov. and Saccharospirillaceae fam. nov.</title>
        <authorList>
            <person name="Kevbrin V."/>
            <person name="Boltyanskaya Y."/>
            <person name="Koziaeva V."/>
            <person name="Grouzdev D.S."/>
            <person name="Park M."/>
            <person name="Cho J."/>
        </authorList>
    </citation>
    <scope>NUCLEOTIDE SEQUENCE [LARGE SCALE GENOMIC DNA]</scope>
    <source>
        <strain evidence="9 10">G-116</strain>
    </source>
</reference>
<keyword evidence="8" id="KW-0119">Carbohydrate metabolism</keyword>
<dbReference type="InterPro" id="IPR031338">
    <property type="entry name" value="KDPG/KHG_AS_2"/>
</dbReference>
<keyword evidence="10" id="KW-1185">Reference proteome</keyword>
<evidence type="ECO:0000256" key="1">
    <source>
        <dbReference type="ARBA" id="ARBA00000654"/>
    </source>
</evidence>
<dbReference type="NCBIfam" id="TIGR01182">
    <property type="entry name" value="eda"/>
    <property type="match status" value="1"/>
</dbReference>
<keyword evidence="7" id="KW-0704">Schiff base</keyword>
<dbReference type="OrthoDB" id="9805177at2"/>
<dbReference type="PANTHER" id="PTHR30246:SF1">
    <property type="entry name" value="2-DEHYDRO-3-DEOXY-6-PHOSPHOGALACTONATE ALDOLASE-RELATED"/>
    <property type="match status" value="1"/>
</dbReference>
<comment type="subunit">
    <text evidence="4">Homotrimer.</text>
</comment>
<keyword evidence="6 9" id="KW-0456">Lyase</keyword>
<dbReference type="SUPFAM" id="SSF51569">
    <property type="entry name" value="Aldolase"/>
    <property type="match status" value="1"/>
</dbReference>
<dbReference type="InterPro" id="IPR031337">
    <property type="entry name" value="KDPG/KHG_AS_1"/>
</dbReference>
<dbReference type="PANTHER" id="PTHR30246">
    <property type="entry name" value="2-KETO-3-DEOXY-6-PHOSPHOGLUCONATE ALDOLASE"/>
    <property type="match status" value="1"/>
</dbReference>
<comment type="similarity">
    <text evidence="3">Belongs to the KHG/KDPG aldolase family.</text>
</comment>
<dbReference type="Gene3D" id="3.20.20.70">
    <property type="entry name" value="Aldolase class I"/>
    <property type="match status" value="1"/>
</dbReference>
<evidence type="ECO:0000256" key="7">
    <source>
        <dbReference type="ARBA" id="ARBA00023270"/>
    </source>
</evidence>
<dbReference type="Proteomes" id="UP000297475">
    <property type="component" value="Unassembled WGS sequence"/>
</dbReference>
<evidence type="ECO:0000256" key="5">
    <source>
        <dbReference type="ARBA" id="ARBA00013063"/>
    </source>
</evidence>
<dbReference type="InterPro" id="IPR013785">
    <property type="entry name" value="Aldolase_TIM"/>
</dbReference>
<comment type="caution">
    <text evidence="9">The sequence shown here is derived from an EMBL/GenBank/DDBJ whole genome shotgun (WGS) entry which is preliminary data.</text>
</comment>
<dbReference type="EMBL" id="SRMF01000004">
    <property type="protein sequence ID" value="TGG92863.1"/>
    <property type="molecule type" value="Genomic_DNA"/>
</dbReference>
<gene>
    <name evidence="9" type="primary">eda</name>
    <name evidence="9" type="ORF">E4656_12100</name>
</gene>
<sequence length="211" mass="22066">MSSKIKEILARSNPVMPVLAVENVEDAVPLAEALKRGGLTVLEVTLRTKAAFEVIKAMKQVEGVTVGAGTLTNVGQLRDLEALGTDFAVSPGSTPQLLEVGRLSSVPYLPAVSTASEILKGMEVGYDCFKFFPAAVSGGVSALKAFYGPLPNLQFCPTGGISASNFREYLALPNVACVGGSWIVPGEALKKRDWGQIEALARQAKASANAG</sequence>
<dbReference type="CDD" id="cd00452">
    <property type="entry name" value="KDPG_aldolase"/>
    <property type="match status" value="1"/>
</dbReference>
<dbReference type="InterPro" id="IPR000887">
    <property type="entry name" value="Aldlse_KDPG_KHG"/>
</dbReference>
<dbReference type="NCBIfam" id="NF004325">
    <property type="entry name" value="PRK05718.1"/>
    <property type="match status" value="1"/>
</dbReference>
<evidence type="ECO:0000256" key="4">
    <source>
        <dbReference type="ARBA" id="ARBA00011233"/>
    </source>
</evidence>
<protein>
    <recommendedName>
        <fullName evidence="5">2-dehydro-3-deoxy-phosphogluconate aldolase</fullName>
        <ecNumber evidence="5">4.1.2.14</ecNumber>
    </recommendedName>
</protein>
<accession>A0A4Z0W9P5</accession>
<evidence type="ECO:0000256" key="6">
    <source>
        <dbReference type="ARBA" id="ARBA00023239"/>
    </source>
</evidence>
<dbReference type="Pfam" id="PF01081">
    <property type="entry name" value="Aldolase"/>
    <property type="match status" value="1"/>
</dbReference>